<keyword evidence="2" id="KW-1185">Reference proteome</keyword>
<reference evidence="1" key="1">
    <citation type="submission" date="2022-07" db="EMBL/GenBank/DDBJ databases">
        <title>Genome Sequence of Phlebia brevispora.</title>
        <authorList>
            <person name="Buettner E."/>
        </authorList>
    </citation>
    <scope>NUCLEOTIDE SEQUENCE</scope>
    <source>
        <strain evidence="1">MPL23</strain>
    </source>
</reference>
<evidence type="ECO:0000313" key="2">
    <source>
        <dbReference type="Proteomes" id="UP001148662"/>
    </source>
</evidence>
<sequence length="455" mass="49299">MKALLRLMLLADEQQSFTCSAETEKIAVMRGRDVGYADHFAKAHSERPRSEYSNAHLVLSLIAGSENLVGPGLDGTQSTISTRTHTMSASPAYTAIVAAYEQDLTANYCTTSALGKNHALSPCTGLTSIPALAAYEYVITFRHEHDFLSRRKRTISTWLFIVNRYMLLTSIAVQAMPISAQFVVAVPLIISAVFSALRVFALLNHGYVTATCVLVLGLAPVGLTLYESSYMVYEYTDDPVLGSSCYQMSAFSNIFFPGTCSIALLGRLTPVVSDIIALLTTWLKTYRHVKQAACAGIGASLGSVLIQYGTLYFIAICATNVISLVISLIPSTTGLTIGVVEFMTVLPNIMLSRFLLNLQQADAQSRGEPSQFSHFSAPNFHVRASILSEIISNLGGPLASGDEAFDDEEPRVDVNSCEECPSELRDYGNAGIPCATRTEHRSGETQVVGMQLDII</sequence>
<proteinExistence type="predicted"/>
<comment type="caution">
    <text evidence="1">The sequence shown here is derived from an EMBL/GenBank/DDBJ whole genome shotgun (WGS) entry which is preliminary data.</text>
</comment>
<name>A0ACC1TCH3_9APHY</name>
<dbReference type="Proteomes" id="UP001148662">
    <property type="component" value="Unassembled WGS sequence"/>
</dbReference>
<evidence type="ECO:0000313" key="1">
    <source>
        <dbReference type="EMBL" id="KAJ3557929.1"/>
    </source>
</evidence>
<gene>
    <name evidence="1" type="ORF">NM688_g1209</name>
</gene>
<accession>A0ACC1TCH3</accession>
<dbReference type="EMBL" id="JANHOG010000121">
    <property type="protein sequence ID" value="KAJ3557929.1"/>
    <property type="molecule type" value="Genomic_DNA"/>
</dbReference>
<protein>
    <submittedName>
        <fullName evidence="1">Uncharacterized protein</fullName>
    </submittedName>
</protein>
<organism evidence="1 2">
    <name type="scientific">Phlebia brevispora</name>
    <dbReference type="NCBI Taxonomy" id="194682"/>
    <lineage>
        <taxon>Eukaryota</taxon>
        <taxon>Fungi</taxon>
        <taxon>Dikarya</taxon>
        <taxon>Basidiomycota</taxon>
        <taxon>Agaricomycotina</taxon>
        <taxon>Agaricomycetes</taxon>
        <taxon>Polyporales</taxon>
        <taxon>Meruliaceae</taxon>
        <taxon>Phlebia</taxon>
    </lineage>
</organism>